<accession>A0A7W3LN84</accession>
<gene>
    <name evidence="4" type="ORF">HNR61_002813</name>
</gene>
<evidence type="ECO:0000313" key="5">
    <source>
        <dbReference type="Proteomes" id="UP000572680"/>
    </source>
</evidence>
<dbReference type="AlphaFoldDB" id="A0A7W3LN84"/>
<dbReference type="InterPro" id="IPR042070">
    <property type="entry name" value="PucR_C-HTH_sf"/>
</dbReference>
<evidence type="ECO:0000256" key="1">
    <source>
        <dbReference type="SAM" id="MobiDB-lite"/>
    </source>
</evidence>
<evidence type="ECO:0000313" key="4">
    <source>
        <dbReference type="EMBL" id="MBA8951182.1"/>
    </source>
</evidence>
<dbReference type="Pfam" id="PF25906">
    <property type="entry name" value="PucR-like_N"/>
    <property type="match status" value="1"/>
</dbReference>
<name>A0A7W3LN84_ACTNM</name>
<sequence>MSQTRLSQTRSPSPPPSRALDLTGPDPAPVPARLADLMRAQLPEVVADVVAEIRRTIPEYDRPENSTYDQVLRLAAETLTASFVEKIADPAASSAERDETCRSLGHFEAVEGRSLDHLQAAYRTAFHVAWRHTVTVAEREEIPSGVVASVVEAMLLYVDDAIALARAGHRQAQEHADTRRREQRTELLRLLLRRPPVAVGALEEPARAAGWWPLPVEATMVAVHPDAPCTRSALDSDVLTDLDAAEPCLLVPGPLTEARRTMLRSALADASSVMGLTVPLERAAHSLRWARRTLALAEEGVIRDGSLVPCEEHLVTMWLLSDVPLVEELARRHLAPLEDLSGGARRKLTETLAAWVTTRGTAIEIGERLNVHAQTVRYRLRQLEAHLGDALEDADARFSLEATLRAATLNRRRALGRRGTPGS</sequence>
<feature type="compositionally biased region" description="Polar residues" evidence="1">
    <location>
        <begin position="1"/>
        <end position="10"/>
    </location>
</feature>
<dbReference type="Gene3D" id="1.10.10.2840">
    <property type="entry name" value="PucR C-terminal helix-turn-helix domain"/>
    <property type="match status" value="1"/>
</dbReference>
<dbReference type="Pfam" id="PF13556">
    <property type="entry name" value="HTH_30"/>
    <property type="match status" value="1"/>
</dbReference>
<dbReference type="PANTHER" id="PTHR33744">
    <property type="entry name" value="CARBOHYDRATE DIACID REGULATOR"/>
    <property type="match status" value="1"/>
</dbReference>
<dbReference type="RefSeq" id="WP_182843549.1">
    <property type="nucleotide sequence ID" value="NZ_BAAALP010000009.1"/>
</dbReference>
<feature type="domain" description="PucR C-terminal helix-turn-helix" evidence="2">
    <location>
        <begin position="348"/>
        <end position="406"/>
    </location>
</feature>
<organism evidence="4 5">
    <name type="scientific">Actinomadura namibiensis</name>
    <dbReference type="NCBI Taxonomy" id="182080"/>
    <lineage>
        <taxon>Bacteria</taxon>
        <taxon>Bacillati</taxon>
        <taxon>Actinomycetota</taxon>
        <taxon>Actinomycetes</taxon>
        <taxon>Streptosporangiales</taxon>
        <taxon>Thermomonosporaceae</taxon>
        <taxon>Actinomadura</taxon>
    </lineage>
</organism>
<dbReference type="InterPro" id="IPR051448">
    <property type="entry name" value="CdaR-like_regulators"/>
</dbReference>
<feature type="region of interest" description="Disordered" evidence="1">
    <location>
        <begin position="1"/>
        <end position="29"/>
    </location>
</feature>
<protein>
    <recommendedName>
        <fullName evidence="6">PucR family transcriptional regulator</fullName>
    </recommendedName>
</protein>
<dbReference type="PANTHER" id="PTHR33744:SF1">
    <property type="entry name" value="DNA-BINDING TRANSCRIPTIONAL ACTIVATOR ADER"/>
    <property type="match status" value="1"/>
</dbReference>
<evidence type="ECO:0008006" key="6">
    <source>
        <dbReference type="Google" id="ProtNLM"/>
    </source>
</evidence>
<evidence type="ECO:0000259" key="2">
    <source>
        <dbReference type="Pfam" id="PF13556"/>
    </source>
</evidence>
<feature type="domain" description="PucR-like N-terminal" evidence="3">
    <location>
        <begin position="30"/>
        <end position="192"/>
    </location>
</feature>
<evidence type="ECO:0000259" key="3">
    <source>
        <dbReference type="Pfam" id="PF25906"/>
    </source>
</evidence>
<dbReference type="EMBL" id="JACJIA010000003">
    <property type="protein sequence ID" value="MBA8951182.1"/>
    <property type="molecule type" value="Genomic_DNA"/>
</dbReference>
<keyword evidence="5" id="KW-1185">Reference proteome</keyword>
<proteinExistence type="predicted"/>
<dbReference type="Proteomes" id="UP000572680">
    <property type="component" value="Unassembled WGS sequence"/>
</dbReference>
<dbReference type="InterPro" id="IPR058663">
    <property type="entry name" value="PucR-like_N"/>
</dbReference>
<dbReference type="InterPro" id="IPR025736">
    <property type="entry name" value="PucR_C-HTH_dom"/>
</dbReference>
<comment type="caution">
    <text evidence="4">The sequence shown here is derived from an EMBL/GenBank/DDBJ whole genome shotgun (WGS) entry which is preliminary data.</text>
</comment>
<reference evidence="4 5" key="1">
    <citation type="submission" date="2020-08" db="EMBL/GenBank/DDBJ databases">
        <title>Genomic Encyclopedia of Type Strains, Phase IV (KMG-IV): sequencing the most valuable type-strain genomes for metagenomic binning, comparative biology and taxonomic classification.</title>
        <authorList>
            <person name="Goeker M."/>
        </authorList>
    </citation>
    <scope>NUCLEOTIDE SEQUENCE [LARGE SCALE GENOMIC DNA]</scope>
    <source>
        <strain evidence="4 5">DSM 44197</strain>
    </source>
</reference>